<gene>
    <name evidence="3" type="ORF">CEE63_11610</name>
</gene>
<dbReference type="Proteomes" id="UP000197090">
    <property type="component" value="Unassembled WGS sequence"/>
</dbReference>
<dbReference type="RefSeq" id="WP_088497115.1">
    <property type="nucleotide sequence ID" value="NZ_JAAAFB010000001.1"/>
</dbReference>
<feature type="transmembrane region" description="Helical" evidence="2">
    <location>
        <begin position="12"/>
        <end position="31"/>
    </location>
</feature>
<evidence type="ECO:0000313" key="4">
    <source>
        <dbReference type="Proteomes" id="UP000197090"/>
    </source>
</evidence>
<name>A0A246I5F4_STEMA</name>
<evidence type="ECO:0000256" key="1">
    <source>
        <dbReference type="SAM" id="Coils"/>
    </source>
</evidence>
<evidence type="ECO:0008006" key="5">
    <source>
        <dbReference type="Google" id="ProtNLM"/>
    </source>
</evidence>
<reference evidence="3 4" key="1">
    <citation type="submission" date="2017-06" db="EMBL/GenBank/DDBJ databases">
        <authorList>
            <person name="Kim H.J."/>
            <person name="Triplett B.A."/>
        </authorList>
    </citation>
    <scope>NUCLEOTIDE SEQUENCE [LARGE SCALE GENOMIC DNA]</scope>
    <source>
        <strain evidence="3 4">594</strain>
    </source>
</reference>
<keyword evidence="2" id="KW-1133">Transmembrane helix</keyword>
<evidence type="ECO:0000313" key="3">
    <source>
        <dbReference type="EMBL" id="OWQ73795.1"/>
    </source>
</evidence>
<protein>
    <recommendedName>
        <fullName evidence="5">DUF2514 family protein</fullName>
    </recommendedName>
</protein>
<keyword evidence="1" id="KW-0175">Coiled coil</keyword>
<proteinExistence type="predicted"/>
<organism evidence="3 4">
    <name type="scientific">Stenotrophomonas maltophilia</name>
    <name type="common">Pseudomonas maltophilia</name>
    <name type="synonym">Xanthomonas maltophilia</name>
    <dbReference type="NCBI Taxonomy" id="40324"/>
    <lineage>
        <taxon>Bacteria</taxon>
        <taxon>Pseudomonadati</taxon>
        <taxon>Pseudomonadota</taxon>
        <taxon>Gammaproteobacteria</taxon>
        <taxon>Lysobacterales</taxon>
        <taxon>Lysobacteraceae</taxon>
        <taxon>Stenotrophomonas</taxon>
        <taxon>Stenotrophomonas maltophilia group</taxon>
    </lineage>
</organism>
<evidence type="ECO:0000256" key="2">
    <source>
        <dbReference type="SAM" id="Phobius"/>
    </source>
</evidence>
<accession>A0A246I5F4</accession>
<dbReference type="EMBL" id="NIVX01000076">
    <property type="protein sequence ID" value="OWQ73795.1"/>
    <property type="molecule type" value="Genomic_DNA"/>
</dbReference>
<dbReference type="AlphaFoldDB" id="A0A246I5F4"/>
<sequence>MLIPDPLRPYVGLIRVGLWIAAVAAVLLMGARLGSDYRSKKDQALIAAAEKQRDQAKASSDENLRAANACGQLLQEVNRQTQLAIDEAARQQQAAKEAARLAEAAAAQSQRRANQAEQALQAAKTQPRCRQQLEQNLCDAIPLL</sequence>
<keyword evidence="2" id="KW-0812">Transmembrane</keyword>
<keyword evidence="2" id="KW-0472">Membrane</keyword>
<comment type="caution">
    <text evidence="3">The sequence shown here is derived from an EMBL/GenBank/DDBJ whole genome shotgun (WGS) entry which is preliminary data.</text>
</comment>
<feature type="coiled-coil region" evidence="1">
    <location>
        <begin position="85"/>
        <end position="126"/>
    </location>
</feature>